<evidence type="ECO:0000313" key="5">
    <source>
        <dbReference type="Proteomes" id="UP000298787"/>
    </source>
</evidence>
<dbReference type="PANTHER" id="PTHR43391:SF1">
    <property type="entry name" value="RETINOL DEHYDROGENASE 8-LIKE ISOFORM X1"/>
    <property type="match status" value="1"/>
</dbReference>
<dbReference type="STRING" id="240159.A0A4U5VTR1"/>
<dbReference type="EMBL" id="CM014100">
    <property type="protein sequence ID" value="TKS92096.1"/>
    <property type="molecule type" value="Genomic_DNA"/>
</dbReference>
<dbReference type="GO" id="GO:0016491">
    <property type="term" value="F:oxidoreductase activity"/>
    <property type="evidence" value="ECO:0007669"/>
    <property type="project" value="UniProtKB-KW"/>
</dbReference>
<dbReference type="GO" id="GO:0005829">
    <property type="term" value="C:cytosol"/>
    <property type="evidence" value="ECO:0007669"/>
    <property type="project" value="TreeGrafter"/>
</dbReference>
<dbReference type="PROSITE" id="PS00061">
    <property type="entry name" value="ADH_SHORT"/>
    <property type="match status" value="1"/>
</dbReference>
<dbReference type="Gene3D" id="3.40.50.720">
    <property type="entry name" value="NAD(P)-binding Rossmann-like Domain"/>
    <property type="match status" value="1"/>
</dbReference>
<evidence type="ECO:0000256" key="2">
    <source>
        <dbReference type="ARBA" id="ARBA00023002"/>
    </source>
</evidence>
<keyword evidence="2" id="KW-0560">Oxidoreductase</keyword>
<dbReference type="Pfam" id="PF00106">
    <property type="entry name" value="adh_short"/>
    <property type="match status" value="1"/>
</dbReference>
<dbReference type="PRINTS" id="PR00080">
    <property type="entry name" value="SDRFAMILY"/>
</dbReference>
<organism evidence="4 5">
    <name type="scientific">Collichthys lucidus</name>
    <name type="common">Big head croaker</name>
    <name type="synonym">Sciaena lucida</name>
    <dbReference type="NCBI Taxonomy" id="240159"/>
    <lineage>
        <taxon>Eukaryota</taxon>
        <taxon>Metazoa</taxon>
        <taxon>Chordata</taxon>
        <taxon>Craniata</taxon>
        <taxon>Vertebrata</taxon>
        <taxon>Euteleostomi</taxon>
        <taxon>Actinopterygii</taxon>
        <taxon>Neopterygii</taxon>
        <taxon>Teleostei</taxon>
        <taxon>Neoteleostei</taxon>
        <taxon>Acanthomorphata</taxon>
        <taxon>Eupercaria</taxon>
        <taxon>Sciaenidae</taxon>
        <taxon>Collichthys</taxon>
    </lineage>
</organism>
<accession>A0A4U5VTR1</accession>
<dbReference type="InterPro" id="IPR002347">
    <property type="entry name" value="SDR_fam"/>
</dbReference>
<protein>
    <submittedName>
        <fullName evidence="4">Retinol dehydrogenase 8</fullName>
    </submittedName>
</protein>
<evidence type="ECO:0000256" key="3">
    <source>
        <dbReference type="RuleBase" id="RU000363"/>
    </source>
</evidence>
<dbReference type="Proteomes" id="UP000298787">
    <property type="component" value="Chromosome 23"/>
</dbReference>
<name>A0A4U5VTR1_COLLU</name>
<reference evidence="4 5" key="1">
    <citation type="submission" date="2019-01" db="EMBL/GenBank/DDBJ databases">
        <title>Genome Assembly of Collichthys lucidus.</title>
        <authorList>
            <person name="Cai M."/>
            <person name="Xiao S."/>
        </authorList>
    </citation>
    <scope>NUCLEOTIDE SEQUENCE [LARGE SCALE GENOMIC DNA]</scope>
    <source>
        <strain evidence="4">JT15FE1705JMU</strain>
        <tissue evidence="4">Muscle</tissue>
    </source>
</reference>
<proteinExistence type="inferred from homology"/>
<dbReference type="InterPro" id="IPR036291">
    <property type="entry name" value="NAD(P)-bd_dom_sf"/>
</dbReference>
<dbReference type="InterPro" id="IPR020904">
    <property type="entry name" value="Sc_DH/Rdtase_CS"/>
</dbReference>
<gene>
    <name evidence="4" type="ORF">D9C73_025703</name>
</gene>
<sequence length="351" mass="38955">MGTRSVLVTGCSSGIGLAVAAKLAKDELRRFKEQIIEITTATDSQCVHCLSEAVVATMRDLRKRGPLEKAAGDSLNKTLEIKELDACCEASIRECVNSLPDRRVDVLVNNAGVGMVGPLECQSIAAMKELFDTNFFGLARLVKELLPDMKRRQSGHIVVMSSVLGIQGLLFNDVYAASKFAVEGFCESLAMQAMKFNIKTTLVEPGPVVTEFERKVYEDIEKMDLSGTDEETAKILREVYLPFSKNIFASLGQTPEEVAEASDDDYVFVCLFDNCVTKIIGLQTVKVITAKEPPLRHQTNRLYRPITALKHADSTGQLSLDTFYKMTFKYDYALNASLGLLRMLQRRRGKE</sequence>
<evidence type="ECO:0000313" key="4">
    <source>
        <dbReference type="EMBL" id="TKS92096.1"/>
    </source>
</evidence>
<comment type="similarity">
    <text evidence="1 3">Belongs to the short-chain dehydrogenases/reductases (SDR) family.</text>
</comment>
<dbReference type="PANTHER" id="PTHR43391">
    <property type="entry name" value="RETINOL DEHYDROGENASE-RELATED"/>
    <property type="match status" value="1"/>
</dbReference>
<evidence type="ECO:0000256" key="1">
    <source>
        <dbReference type="ARBA" id="ARBA00006484"/>
    </source>
</evidence>
<dbReference type="PRINTS" id="PR00081">
    <property type="entry name" value="GDHRDH"/>
</dbReference>
<keyword evidence="5" id="KW-1185">Reference proteome</keyword>
<dbReference type="AlphaFoldDB" id="A0A4U5VTR1"/>
<dbReference type="SUPFAM" id="SSF51735">
    <property type="entry name" value="NAD(P)-binding Rossmann-fold domains"/>
    <property type="match status" value="1"/>
</dbReference>